<evidence type="ECO:0000256" key="1">
    <source>
        <dbReference type="ARBA" id="ARBA00006654"/>
    </source>
</evidence>
<keyword evidence="3" id="KW-0547">Nucleotide-binding</keyword>
<dbReference type="GO" id="GO:0000166">
    <property type="term" value="F:nucleotide binding"/>
    <property type="evidence" value="ECO:0007669"/>
    <property type="project" value="UniProtKB-KW"/>
</dbReference>
<dbReference type="EMBL" id="CP047650">
    <property type="protein sequence ID" value="QHI98805.1"/>
    <property type="molecule type" value="Genomic_DNA"/>
</dbReference>
<dbReference type="Gene3D" id="3.60.21.10">
    <property type="match status" value="1"/>
</dbReference>
<dbReference type="Gene3D" id="3.90.780.10">
    <property type="entry name" value="5'-Nucleotidase, C-terminal domain"/>
    <property type="match status" value="1"/>
</dbReference>
<dbReference type="GO" id="GO:0046872">
    <property type="term" value="F:metal ion binding"/>
    <property type="evidence" value="ECO:0007669"/>
    <property type="project" value="InterPro"/>
</dbReference>
<keyword evidence="7" id="KW-1185">Reference proteome</keyword>
<sequence>MKDDCRSARCKHYRSRPARPVSFAFHGLRPAFPLVTSKGILVTVSLRTTAWAAAFSISLAACGGGGNSIVAPGTPAGSSNDVSQTVPTAQPLELTILHIDDHHSNLDSKSKTLQLQATTGAAPVAVVADAAGFPRVTAAMQTLAAQSANVLKLHAGDALTGTLYFNRAGADGEADAAMMNTVCFDAFTLGNHEFDKGDSGLKGFIDLLHKGACKTPVLSANVNFAATSALATANATGTVNKSIVVQRGGQNIGLIGLTIAGKTKASSSPDAGTTFDDEATAAQREIDALRAKGVNKIILMSHIGYDYDKTVIAKLSGVDVVVGGDSHTLLGPDSLSTYGVGSPAGAYPTKLTDKDGKQVCLVHAWEYSQVVGELKVSFDAKGDVTSCSGTPHVLIGDSFTVGGTAATATQKAAILSDIAKSGFLTVATPNATAATVLQPFKDKIAAFSRTTVASVPTELCSRRVPGNSASTDYGRSSASCNALGEVSRRGGDIQQLVAQAYLEVARANYGGADISLQSGGGVRVPLQGTVTAANVIEVLPFGNMLNRLDVTGAEAKAMIEDGLEAVYGPGGTSGPYPYTGGLRYDVDATKAKGSRASNLEVYTATSATTGSWGALDLSKTYKLFVLSFNATGGDGYTTLRDVPAARRLDIGVLDADVFQTYIDKQAKDGTSGLPILNKLADGFYSTKSYVQP</sequence>
<dbReference type="SUPFAM" id="SSF55816">
    <property type="entry name" value="5'-nucleotidase (syn. UDP-sugar hydrolase), C-terminal domain"/>
    <property type="match status" value="1"/>
</dbReference>
<comment type="similarity">
    <text evidence="1 3">Belongs to the 5'-nucleotidase family.</text>
</comment>
<dbReference type="Pfam" id="PF00149">
    <property type="entry name" value="Metallophos"/>
    <property type="match status" value="1"/>
</dbReference>
<dbReference type="KEGG" id="xyk:GT347_12875"/>
<accession>A0A857J7N7</accession>
<dbReference type="Proteomes" id="UP000464787">
    <property type="component" value="Chromosome"/>
</dbReference>
<evidence type="ECO:0000259" key="4">
    <source>
        <dbReference type="Pfam" id="PF00149"/>
    </source>
</evidence>
<gene>
    <name evidence="6" type="ORF">GT347_12875</name>
</gene>
<evidence type="ECO:0000313" key="7">
    <source>
        <dbReference type="Proteomes" id="UP000464787"/>
    </source>
</evidence>
<dbReference type="InterPro" id="IPR006146">
    <property type="entry name" value="5'-Nucleotdase_CS"/>
</dbReference>
<dbReference type="SUPFAM" id="SSF56300">
    <property type="entry name" value="Metallo-dependent phosphatases"/>
    <property type="match status" value="1"/>
</dbReference>
<evidence type="ECO:0000256" key="3">
    <source>
        <dbReference type="RuleBase" id="RU362119"/>
    </source>
</evidence>
<dbReference type="PANTHER" id="PTHR11575:SF24">
    <property type="entry name" value="5'-NUCLEOTIDASE"/>
    <property type="match status" value="1"/>
</dbReference>
<dbReference type="InterPro" id="IPR004843">
    <property type="entry name" value="Calcineurin-like_PHP"/>
</dbReference>
<name>A0A857J7N7_9BURK</name>
<keyword evidence="3" id="KW-0378">Hydrolase</keyword>
<evidence type="ECO:0000259" key="5">
    <source>
        <dbReference type="Pfam" id="PF02872"/>
    </source>
</evidence>
<dbReference type="GO" id="GO:0008768">
    <property type="term" value="F:UDP-sugar diphosphatase activity"/>
    <property type="evidence" value="ECO:0007669"/>
    <property type="project" value="TreeGrafter"/>
</dbReference>
<dbReference type="InterPro" id="IPR029052">
    <property type="entry name" value="Metallo-depent_PP-like"/>
</dbReference>
<protein>
    <submittedName>
        <fullName evidence="6">Bifunctional metallophosphatase/5'-nucleotidase</fullName>
    </submittedName>
</protein>
<dbReference type="PROSITE" id="PS00785">
    <property type="entry name" value="5_NUCLEOTIDASE_1"/>
    <property type="match status" value="1"/>
</dbReference>
<organism evidence="6 7">
    <name type="scientific">Xylophilus rhododendri</name>
    <dbReference type="NCBI Taxonomy" id="2697032"/>
    <lineage>
        <taxon>Bacteria</taxon>
        <taxon>Pseudomonadati</taxon>
        <taxon>Pseudomonadota</taxon>
        <taxon>Betaproteobacteria</taxon>
        <taxon>Burkholderiales</taxon>
        <taxon>Xylophilus</taxon>
    </lineage>
</organism>
<dbReference type="GO" id="GO:0030288">
    <property type="term" value="C:outer membrane-bounded periplasmic space"/>
    <property type="evidence" value="ECO:0007669"/>
    <property type="project" value="TreeGrafter"/>
</dbReference>
<dbReference type="InterPro" id="IPR006179">
    <property type="entry name" value="5_nucleotidase/apyrase"/>
</dbReference>
<evidence type="ECO:0000256" key="2">
    <source>
        <dbReference type="ARBA" id="ARBA00022729"/>
    </source>
</evidence>
<dbReference type="PRINTS" id="PR01607">
    <property type="entry name" value="APYRASEFAMLY"/>
</dbReference>
<dbReference type="AlphaFoldDB" id="A0A857J7N7"/>
<feature type="domain" description="5'-Nucleotidase C-terminal" evidence="5">
    <location>
        <begin position="488"/>
        <end position="639"/>
    </location>
</feature>
<feature type="domain" description="Calcineurin-like phosphoesterase" evidence="4">
    <location>
        <begin position="95"/>
        <end position="328"/>
    </location>
</feature>
<dbReference type="GO" id="GO:0008253">
    <property type="term" value="F:5'-nucleotidase activity"/>
    <property type="evidence" value="ECO:0007669"/>
    <property type="project" value="TreeGrafter"/>
</dbReference>
<keyword evidence="2" id="KW-0732">Signal</keyword>
<dbReference type="Pfam" id="PF02872">
    <property type="entry name" value="5_nucleotid_C"/>
    <property type="match status" value="1"/>
</dbReference>
<dbReference type="GO" id="GO:0009166">
    <property type="term" value="P:nucleotide catabolic process"/>
    <property type="evidence" value="ECO:0007669"/>
    <property type="project" value="InterPro"/>
</dbReference>
<dbReference type="InterPro" id="IPR008334">
    <property type="entry name" value="5'-Nucleotdase_C"/>
</dbReference>
<dbReference type="InterPro" id="IPR036907">
    <property type="entry name" value="5'-Nucleotdase_C_sf"/>
</dbReference>
<reference evidence="6 7" key="1">
    <citation type="submission" date="2020-01" db="EMBL/GenBank/DDBJ databases">
        <title>Genome sequencing of strain KACC 21265.</title>
        <authorList>
            <person name="Heo J."/>
            <person name="Kim S.-J."/>
            <person name="Kim J.-S."/>
            <person name="Hong S.-B."/>
            <person name="Kwon S.-W."/>
        </authorList>
    </citation>
    <scope>NUCLEOTIDE SEQUENCE [LARGE SCALE GENOMIC DNA]</scope>
    <source>
        <strain evidence="6 7">KACC 21265</strain>
    </source>
</reference>
<dbReference type="PANTHER" id="PTHR11575">
    <property type="entry name" value="5'-NUCLEOTIDASE-RELATED"/>
    <property type="match status" value="1"/>
</dbReference>
<proteinExistence type="inferred from homology"/>
<dbReference type="PROSITE" id="PS00786">
    <property type="entry name" value="5_NUCLEOTIDASE_2"/>
    <property type="match status" value="1"/>
</dbReference>
<evidence type="ECO:0000313" key="6">
    <source>
        <dbReference type="EMBL" id="QHI98805.1"/>
    </source>
</evidence>